<dbReference type="GO" id="GO:0035091">
    <property type="term" value="F:phosphatidylinositol binding"/>
    <property type="evidence" value="ECO:0007669"/>
    <property type="project" value="TreeGrafter"/>
</dbReference>
<dbReference type="PANTHER" id="PTHR22775">
    <property type="entry name" value="SORTING NEXIN"/>
    <property type="match status" value="1"/>
</dbReference>
<protein>
    <recommendedName>
        <fullName evidence="5">RGS domain-containing protein</fullName>
    </recommendedName>
</protein>
<dbReference type="InterPro" id="IPR003114">
    <property type="entry name" value="Phox_assoc"/>
</dbReference>
<dbReference type="GO" id="GO:0005769">
    <property type="term" value="C:early endosome"/>
    <property type="evidence" value="ECO:0007669"/>
    <property type="project" value="TreeGrafter"/>
</dbReference>
<evidence type="ECO:0000259" key="2">
    <source>
        <dbReference type="PROSITE" id="PS51207"/>
    </source>
</evidence>
<proteinExistence type="predicted"/>
<dbReference type="Proteomes" id="UP001221898">
    <property type="component" value="Unassembled WGS sequence"/>
</dbReference>
<dbReference type="PROSITE" id="PS51207">
    <property type="entry name" value="PXA"/>
    <property type="match status" value="1"/>
</dbReference>
<dbReference type="EMBL" id="JAINUG010000361">
    <property type="protein sequence ID" value="KAJ8377201.1"/>
    <property type="molecule type" value="Genomic_DNA"/>
</dbReference>
<dbReference type="AlphaFoldDB" id="A0AAD7RBV3"/>
<keyword evidence="4" id="KW-1185">Reference proteome</keyword>
<feature type="non-terminal residue" evidence="3">
    <location>
        <position position="1"/>
    </location>
</feature>
<feature type="domain" description="PXA" evidence="2">
    <location>
        <begin position="1"/>
        <end position="61"/>
    </location>
</feature>
<evidence type="ECO:0000259" key="1">
    <source>
        <dbReference type="PROSITE" id="PS50132"/>
    </source>
</evidence>
<sequence>FLRTSVRCCCTCCCHQGLSQQEHEILHQGNSGQGVLLPLINQLSDPDYINQFVIWMIRDSSCRYEAFMNILKLTDRPDELEAVRDRALEELQLLRSLDTAGEDINVIKNQINSLLFVKKVCETRAQRLHSGKEVDVLKLAANFGKLCVIPLEHILVHNIALHFFMDYMQQMGGQADLFFWLTVEGYRVTAQQQLQVLEDKTKGLLRAAALGVYEQYLSTKASPRVQVDEALLEVLAQKLQTEEPTPEIFDDIQRKVYDMMQVCDMMQVI</sequence>
<reference evidence="3" key="1">
    <citation type="journal article" date="2023" name="Science">
        <title>Genome structures resolve the early diversification of teleost fishes.</title>
        <authorList>
            <person name="Parey E."/>
            <person name="Louis A."/>
            <person name="Montfort J."/>
            <person name="Bouchez O."/>
            <person name="Roques C."/>
            <person name="Iampietro C."/>
            <person name="Lluch J."/>
            <person name="Castinel A."/>
            <person name="Donnadieu C."/>
            <person name="Desvignes T."/>
            <person name="Floi Bucao C."/>
            <person name="Jouanno E."/>
            <person name="Wen M."/>
            <person name="Mejri S."/>
            <person name="Dirks R."/>
            <person name="Jansen H."/>
            <person name="Henkel C."/>
            <person name="Chen W.J."/>
            <person name="Zahm M."/>
            <person name="Cabau C."/>
            <person name="Klopp C."/>
            <person name="Thompson A.W."/>
            <person name="Robinson-Rechavi M."/>
            <person name="Braasch I."/>
            <person name="Lecointre G."/>
            <person name="Bobe J."/>
            <person name="Postlethwait J.H."/>
            <person name="Berthelot C."/>
            <person name="Roest Crollius H."/>
            <person name="Guiguen Y."/>
        </authorList>
    </citation>
    <scope>NUCLEOTIDE SEQUENCE</scope>
    <source>
        <strain evidence="3">NC1722</strain>
    </source>
</reference>
<dbReference type="Pfam" id="PF00615">
    <property type="entry name" value="RGS"/>
    <property type="match status" value="1"/>
</dbReference>
<dbReference type="InterPro" id="IPR036305">
    <property type="entry name" value="RGS_sf"/>
</dbReference>
<organism evidence="3 4">
    <name type="scientific">Aldrovandia affinis</name>
    <dbReference type="NCBI Taxonomy" id="143900"/>
    <lineage>
        <taxon>Eukaryota</taxon>
        <taxon>Metazoa</taxon>
        <taxon>Chordata</taxon>
        <taxon>Craniata</taxon>
        <taxon>Vertebrata</taxon>
        <taxon>Euteleostomi</taxon>
        <taxon>Actinopterygii</taxon>
        <taxon>Neopterygii</taxon>
        <taxon>Teleostei</taxon>
        <taxon>Notacanthiformes</taxon>
        <taxon>Halosauridae</taxon>
        <taxon>Aldrovandia</taxon>
    </lineage>
</organism>
<evidence type="ECO:0008006" key="5">
    <source>
        <dbReference type="Google" id="ProtNLM"/>
    </source>
</evidence>
<accession>A0AAD7RBV3</accession>
<evidence type="ECO:0000313" key="4">
    <source>
        <dbReference type="Proteomes" id="UP001221898"/>
    </source>
</evidence>
<dbReference type="SUPFAM" id="SSF48097">
    <property type="entry name" value="Regulator of G-protein signaling, RGS"/>
    <property type="match status" value="1"/>
</dbReference>
<dbReference type="Gene3D" id="1.10.167.10">
    <property type="entry name" value="Regulator of G-protein Signalling 4, domain 2"/>
    <property type="match status" value="1"/>
</dbReference>
<feature type="domain" description="RGS" evidence="1">
    <location>
        <begin position="150"/>
        <end position="261"/>
    </location>
</feature>
<dbReference type="InterPro" id="IPR044926">
    <property type="entry name" value="RGS_subdomain_2"/>
</dbReference>
<dbReference type="InterPro" id="IPR016137">
    <property type="entry name" value="RGS"/>
</dbReference>
<gene>
    <name evidence="3" type="ORF">AAFF_G00264960</name>
</gene>
<name>A0AAD7RBV3_9TELE</name>
<comment type="caution">
    <text evidence="3">The sequence shown here is derived from an EMBL/GenBank/DDBJ whole genome shotgun (WGS) entry which is preliminary data.</text>
</comment>
<evidence type="ECO:0000313" key="3">
    <source>
        <dbReference type="EMBL" id="KAJ8377201.1"/>
    </source>
</evidence>
<dbReference type="PANTHER" id="PTHR22775:SF3">
    <property type="entry name" value="SORTING NEXIN-13"/>
    <property type="match status" value="1"/>
</dbReference>
<dbReference type="PROSITE" id="PS50132">
    <property type="entry name" value="RGS"/>
    <property type="match status" value="1"/>
</dbReference>
<dbReference type="SMART" id="SM00315">
    <property type="entry name" value="RGS"/>
    <property type="match status" value="1"/>
</dbReference>